<protein>
    <submittedName>
        <fullName evidence="3">MBL fold metallo-hydrolase</fullName>
    </submittedName>
</protein>
<dbReference type="EMBL" id="JAJEQN010000093">
    <property type="protein sequence ID" value="MCC2223182.1"/>
    <property type="molecule type" value="Genomic_DNA"/>
</dbReference>
<proteinExistence type="predicted"/>
<evidence type="ECO:0000259" key="2">
    <source>
        <dbReference type="SMART" id="SM00849"/>
    </source>
</evidence>
<accession>A0AAE3JF39</accession>
<dbReference type="InterPro" id="IPR050114">
    <property type="entry name" value="UPF0173_UPF0282_UlaG_hydrolase"/>
</dbReference>
<dbReference type="SUPFAM" id="SSF56281">
    <property type="entry name" value="Metallo-hydrolase/oxidoreductase"/>
    <property type="match status" value="1"/>
</dbReference>
<gene>
    <name evidence="3" type="ORF">LKD48_16425</name>
</gene>
<name>A0AAE3JF39_9FIRM</name>
<comment type="caution">
    <text evidence="3">The sequence shown here is derived from an EMBL/GenBank/DDBJ whole genome shotgun (WGS) entry which is preliminary data.</text>
</comment>
<feature type="domain" description="Metallo-beta-lactamase" evidence="2">
    <location>
        <begin position="32"/>
        <end position="243"/>
    </location>
</feature>
<keyword evidence="4" id="KW-1185">Reference proteome</keyword>
<reference evidence="3 4" key="1">
    <citation type="submission" date="2021-10" db="EMBL/GenBank/DDBJ databases">
        <title>Anaerobic single-cell dispensing facilitates the cultivation of human gut bacteria.</title>
        <authorList>
            <person name="Afrizal A."/>
        </authorList>
    </citation>
    <scope>NUCLEOTIDE SEQUENCE [LARGE SCALE GENOMIC DNA]</scope>
    <source>
        <strain evidence="3 4">CLA-AA-H224</strain>
    </source>
</reference>
<dbReference type="PANTHER" id="PTHR43546">
    <property type="entry name" value="UPF0173 METAL-DEPENDENT HYDROLASE MJ1163-RELATED"/>
    <property type="match status" value="1"/>
</dbReference>
<dbReference type="Pfam" id="PF12706">
    <property type="entry name" value="Lactamase_B_2"/>
    <property type="match status" value="1"/>
</dbReference>
<organism evidence="3 4">
    <name type="scientific">Anthropogastromicrobium aceti</name>
    <dbReference type="NCBI Taxonomy" id="2981768"/>
    <lineage>
        <taxon>Bacteria</taxon>
        <taxon>Bacillati</taxon>
        <taxon>Bacillota</taxon>
        <taxon>Clostridia</taxon>
        <taxon>Lachnospirales</taxon>
        <taxon>Lachnospiraceae</taxon>
        <taxon>Anthropogastromicrobium</taxon>
    </lineage>
</organism>
<evidence type="ECO:0000313" key="3">
    <source>
        <dbReference type="EMBL" id="MCC2223182.1"/>
    </source>
</evidence>
<dbReference type="AlphaFoldDB" id="A0AAE3JF39"/>
<dbReference type="Gene3D" id="3.60.15.10">
    <property type="entry name" value="Ribonuclease Z/Hydroxyacylglutathione hydrolase-like"/>
    <property type="match status" value="1"/>
</dbReference>
<sequence length="283" mass="31915">MDQNWFYRGNALIYSLSEQETTSHSVAVWRIGQCGVFLKYNGKIILIDPVLEPIYGKDGVCRTHFEPPFSADANFSVDAVFCTHNHLDHFQPDTICKLAASHPNVKFFVPTGILDEIQECIASFADRVTGIRQGQQLELFQNISVTAVAVPHDVYRADANGNEKALGYVFYMGDTTILHCGDAVATDRLVTDVCKAGPIHLAFLPINGRDWVRESRDIIGNMTPQEAALFAKEIDCTTVIPTHYDMMCGNEENPLLFAYYMEHTQPNRAWHILRNGEPYLYTY</sequence>
<dbReference type="Proteomes" id="UP001198200">
    <property type="component" value="Unassembled WGS sequence"/>
</dbReference>
<keyword evidence="1" id="KW-0378">Hydrolase</keyword>
<evidence type="ECO:0000256" key="1">
    <source>
        <dbReference type="ARBA" id="ARBA00022801"/>
    </source>
</evidence>
<dbReference type="InterPro" id="IPR036866">
    <property type="entry name" value="RibonucZ/Hydroxyglut_hydro"/>
</dbReference>
<dbReference type="PANTHER" id="PTHR43546:SF9">
    <property type="entry name" value="L-ASCORBATE-6-PHOSPHATE LACTONASE ULAG-RELATED"/>
    <property type="match status" value="1"/>
</dbReference>
<dbReference type="SMART" id="SM00849">
    <property type="entry name" value="Lactamase_B"/>
    <property type="match status" value="1"/>
</dbReference>
<evidence type="ECO:0000313" key="4">
    <source>
        <dbReference type="Proteomes" id="UP001198200"/>
    </source>
</evidence>
<dbReference type="GO" id="GO:0016787">
    <property type="term" value="F:hydrolase activity"/>
    <property type="evidence" value="ECO:0007669"/>
    <property type="project" value="UniProtKB-KW"/>
</dbReference>
<dbReference type="RefSeq" id="WP_308732649.1">
    <property type="nucleotide sequence ID" value="NZ_JAJEQN010000093.1"/>
</dbReference>
<dbReference type="InterPro" id="IPR001279">
    <property type="entry name" value="Metallo-B-lactamas"/>
</dbReference>